<dbReference type="AlphaFoldDB" id="A0A6L5X5D1"/>
<evidence type="ECO:0000313" key="4">
    <source>
        <dbReference type="Proteomes" id="UP000481852"/>
    </source>
</evidence>
<dbReference type="EMBL" id="VULZ01000013">
    <property type="protein sequence ID" value="MSS15589.1"/>
    <property type="molecule type" value="Genomic_DNA"/>
</dbReference>
<dbReference type="SUPFAM" id="SSF56563">
    <property type="entry name" value="Major capsid protein gp5"/>
    <property type="match status" value="1"/>
</dbReference>
<dbReference type="InterPro" id="IPR054612">
    <property type="entry name" value="Phage_capsid-like_C"/>
</dbReference>
<proteinExistence type="predicted"/>
<dbReference type="InterPro" id="IPR024455">
    <property type="entry name" value="Phage_capsid"/>
</dbReference>
<reference evidence="3 4" key="1">
    <citation type="submission" date="2019-08" db="EMBL/GenBank/DDBJ databases">
        <title>In-depth cultivation of the pig gut microbiome towards novel bacterial diversity and tailored functional studies.</title>
        <authorList>
            <person name="Wylensek D."/>
            <person name="Hitch T.C.A."/>
            <person name="Clavel T."/>
        </authorList>
    </citation>
    <scope>NUCLEOTIDE SEQUENCE [LARGE SCALE GENOMIC DNA]</scope>
    <source>
        <strain evidence="3 4">Oil+RF-744-WCA-WT-11</strain>
    </source>
</reference>
<name>A0A6L5X5D1_9FIRM</name>
<feature type="domain" description="Phage capsid-like C-terminal" evidence="2">
    <location>
        <begin position="9"/>
        <end position="289"/>
    </location>
</feature>
<comment type="subcellular location">
    <subcellularLocation>
        <location evidence="1">Virion</location>
    </subcellularLocation>
</comment>
<organism evidence="3 4">
    <name type="scientific">Porcincola intestinalis</name>
    <dbReference type="NCBI Taxonomy" id="2606632"/>
    <lineage>
        <taxon>Bacteria</taxon>
        <taxon>Bacillati</taxon>
        <taxon>Bacillota</taxon>
        <taxon>Clostridia</taxon>
        <taxon>Lachnospirales</taxon>
        <taxon>Lachnospiraceae</taxon>
        <taxon>Porcincola</taxon>
    </lineage>
</organism>
<dbReference type="NCBIfam" id="TIGR01554">
    <property type="entry name" value="major_cap_HK97"/>
    <property type="match status" value="1"/>
</dbReference>
<dbReference type="RefSeq" id="WP_154526596.1">
    <property type="nucleotide sequence ID" value="NZ_VULZ01000013.1"/>
</dbReference>
<accession>A0A6L5X5D1</accession>
<protein>
    <submittedName>
        <fullName evidence="3">Phage major capsid protein</fullName>
    </submittedName>
</protein>
<keyword evidence="4" id="KW-1185">Reference proteome</keyword>
<comment type="caution">
    <text evidence="3">The sequence shown here is derived from an EMBL/GenBank/DDBJ whole genome shotgun (WGS) entry which is preliminary data.</text>
</comment>
<evidence type="ECO:0000259" key="2">
    <source>
        <dbReference type="Pfam" id="PF05065"/>
    </source>
</evidence>
<evidence type="ECO:0000256" key="1">
    <source>
        <dbReference type="ARBA" id="ARBA00004328"/>
    </source>
</evidence>
<dbReference type="Pfam" id="PF05065">
    <property type="entry name" value="Phage_capsid"/>
    <property type="match status" value="1"/>
</dbReference>
<sequence length="293" mass="30748">MATTITKATLDPKMVSEMFTKVNGHSALAKLSAQKPIAFNGNEVMTFSLDGEAAIVGEGENKPAGSAVVAPVTITPIKFVYQHRVSDEFVRASDENAIPYLQAFTEGFAAKIARGLDIAALHGLNPATATTATSVSGKSFDTLVTQTVTYSAAAADDNIDDAVAAIQAEDGVINGIAMSTDFAAALSKIKANNVSQYPEFRFGANPATFSGIPSDVNTTIAFGSSKDKAIVGDFVNAFRWGYAASIPLEVIQYGDPDGLGDLKRMNQVVLRSEAYIGWGILDASSFCRIVAGS</sequence>
<evidence type="ECO:0000313" key="3">
    <source>
        <dbReference type="EMBL" id="MSS15589.1"/>
    </source>
</evidence>
<gene>
    <name evidence="3" type="ORF">FYJ35_11175</name>
</gene>
<dbReference type="Proteomes" id="UP000481852">
    <property type="component" value="Unassembled WGS sequence"/>
</dbReference>